<evidence type="ECO:0008006" key="3">
    <source>
        <dbReference type="Google" id="ProtNLM"/>
    </source>
</evidence>
<dbReference type="OrthoDB" id="108903at2"/>
<dbReference type="AlphaFoldDB" id="A0A1W6MGQ3"/>
<sequence>MKALNLVPIIIFCVVTFTSCHDQKESQEVQKAMEDGMNILEQVPEMKKESDARKAAINSKQLNGEFVASLDGEPFMKSEWNTSISRILFTNNLAVYSLCLSPDSCKELIKIKISDSPIPYDKIEPTYYKTGNEGIVEDRYFSISYFNEDERSLSFNSDKGEVTLVKLTDDNLTATFIGTVQQGNFGNTTSKPFTMELNLDYDFITTDQRK</sequence>
<evidence type="ECO:0000313" key="2">
    <source>
        <dbReference type="Proteomes" id="UP000193431"/>
    </source>
</evidence>
<gene>
    <name evidence="1" type="ORF">BST97_01540</name>
</gene>
<accession>A0A1W6MGQ3</accession>
<protein>
    <recommendedName>
        <fullName evidence="3">Lipoprotein</fullName>
    </recommendedName>
</protein>
<proteinExistence type="predicted"/>
<dbReference type="STRING" id="331648.BST97_01540"/>
<name>A0A1W6MGQ3_9FLAO</name>
<reference evidence="1 2" key="1">
    <citation type="submission" date="2016-11" db="EMBL/GenBank/DDBJ databases">
        <title>Trade-off between light-utilization and light-protection in marine flavobacteria.</title>
        <authorList>
            <person name="Kumagai Y."/>
        </authorList>
    </citation>
    <scope>NUCLEOTIDE SEQUENCE [LARGE SCALE GENOMIC DNA]</scope>
    <source>
        <strain evidence="1 2">JCM 13191</strain>
    </source>
</reference>
<evidence type="ECO:0000313" key="1">
    <source>
        <dbReference type="EMBL" id="ARN76788.1"/>
    </source>
</evidence>
<dbReference type="EMBL" id="CP019344">
    <property type="protein sequence ID" value="ARN76788.1"/>
    <property type="molecule type" value="Genomic_DNA"/>
</dbReference>
<keyword evidence="2" id="KW-1185">Reference proteome</keyword>
<dbReference type="Proteomes" id="UP000193431">
    <property type="component" value="Chromosome"/>
</dbReference>
<organism evidence="1 2">
    <name type="scientific">Nonlabens spongiae</name>
    <dbReference type="NCBI Taxonomy" id="331648"/>
    <lineage>
        <taxon>Bacteria</taxon>
        <taxon>Pseudomonadati</taxon>
        <taxon>Bacteroidota</taxon>
        <taxon>Flavobacteriia</taxon>
        <taxon>Flavobacteriales</taxon>
        <taxon>Flavobacteriaceae</taxon>
        <taxon>Nonlabens</taxon>
    </lineage>
</organism>
<dbReference type="RefSeq" id="WP_085765588.1">
    <property type="nucleotide sequence ID" value="NZ_CP019344.1"/>
</dbReference>
<dbReference type="PROSITE" id="PS51257">
    <property type="entry name" value="PROKAR_LIPOPROTEIN"/>
    <property type="match status" value="1"/>
</dbReference>